<gene>
    <name evidence="2" type="ORF">INR99_03355</name>
</gene>
<comment type="caution">
    <text evidence="2">The sequence shown here is derived from an EMBL/GenBank/DDBJ whole genome shotgun (WGS) entry which is preliminary data.</text>
</comment>
<sequence length="232" mass="25504">MLKRLCLTLLLLPLPAFAAPALWQTLDCGDAGVLSYSYQRQGKQLAITQGGQTTILPAQRNHGAPRYGNRNLQITLATTPVVVRQKQQQPCTRQNGPLWENAEKGIRLQLPASWPMEQIKLGFVRDETAALLAPGATAFTQFNWADTGGHPAVLARLVVYPRAAWEEQLSSNPELQAQWLGENGLYVWALQQPANPGITPGSSNARRLDGMRQDMDQWRAAFSVSTTASDSD</sequence>
<name>A0A8J7FZ63_9NEIS</name>
<dbReference type="Proteomes" id="UP000604481">
    <property type="component" value="Unassembled WGS sequence"/>
</dbReference>
<evidence type="ECO:0000313" key="2">
    <source>
        <dbReference type="EMBL" id="MBE9608378.1"/>
    </source>
</evidence>
<organism evidence="2 3">
    <name type="scientific">Chitinilyticum piscinae</name>
    <dbReference type="NCBI Taxonomy" id="2866724"/>
    <lineage>
        <taxon>Bacteria</taxon>
        <taxon>Pseudomonadati</taxon>
        <taxon>Pseudomonadota</taxon>
        <taxon>Betaproteobacteria</taxon>
        <taxon>Neisseriales</taxon>
        <taxon>Chitinibacteraceae</taxon>
        <taxon>Chitinilyticum</taxon>
    </lineage>
</organism>
<proteinExistence type="predicted"/>
<keyword evidence="3" id="KW-1185">Reference proteome</keyword>
<dbReference type="RefSeq" id="WP_194114868.1">
    <property type="nucleotide sequence ID" value="NZ_JADFUA010000001.1"/>
</dbReference>
<evidence type="ECO:0000313" key="3">
    <source>
        <dbReference type="Proteomes" id="UP000604481"/>
    </source>
</evidence>
<protein>
    <submittedName>
        <fullName evidence="2">Uncharacterized protein</fullName>
    </submittedName>
</protein>
<feature type="signal peptide" evidence="1">
    <location>
        <begin position="1"/>
        <end position="18"/>
    </location>
</feature>
<dbReference type="AlphaFoldDB" id="A0A8J7FZ63"/>
<accession>A0A8J7FZ63</accession>
<keyword evidence="1" id="KW-0732">Signal</keyword>
<dbReference type="EMBL" id="JADFUA010000001">
    <property type="protein sequence ID" value="MBE9608378.1"/>
    <property type="molecule type" value="Genomic_DNA"/>
</dbReference>
<reference evidence="2 3" key="1">
    <citation type="submission" date="2020-10" db="EMBL/GenBank/DDBJ databases">
        <title>The genome sequence of Chitinilyticum litopenaei 4Y14.</title>
        <authorList>
            <person name="Liu Y."/>
        </authorList>
    </citation>
    <scope>NUCLEOTIDE SEQUENCE [LARGE SCALE GENOMIC DNA]</scope>
    <source>
        <strain evidence="2 3">4Y14</strain>
    </source>
</reference>
<feature type="chain" id="PRO_5035319905" evidence="1">
    <location>
        <begin position="19"/>
        <end position="232"/>
    </location>
</feature>
<evidence type="ECO:0000256" key="1">
    <source>
        <dbReference type="SAM" id="SignalP"/>
    </source>
</evidence>